<gene>
    <name evidence="1" type="ORF">ALC62_03899</name>
</gene>
<sequence>MTIDVFDTLARFYQTVPFCVSVLLNYYIQVGALLSSLTFNIKQASSSLTSATLRTDRHLSTRLQNFSVDVFPRVTESKDGKIQKEGGASCIDGGGNKIC</sequence>
<dbReference type="AlphaFoldDB" id="A0A151IKT7"/>
<accession>A0A151IKT7</accession>
<keyword evidence="2" id="KW-1185">Reference proteome</keyword>
<dbReference type="Proteomes" id="UP000078542">
    <property type="component" value="Unassembled WGS sequence"/>
</dbReference>
<reference evidence="1 2" key="1">
    <citation type="submission" date="2016-03" db="EMBL/GenBank/DDBJ databases">
        <title>Cyphomyrmex costatus WGS genome.</title>
        <authorList>
            <person name="Nygaard S."/>
            <person name="Hu H."/>
            <person name="Boomsma J."/>
            <person name="Zhang G."/>
        </authorList>
    </citation>
    <scope>NUCLEOTIDE SEQUENCE [LARGE SCALE GENOMIC DNA]</scope>
    <source>
        <strain evidence="1">MS0001</strain>
        <tissue evidence="1">Whole body</tissue>
    </source>
</reference>
<organism evidence="1 2">
    <name type="scientific">Cyphomyrmex costatus</name>
    <dbReference type="NCBI Taxonomy" id="456900"/>
    <lineage>
        <taxon>Eukaryota</taxon>
        <taxon>Metazoa</taxon>
        <taxon>Ecdysozoa</taxon>
        <taxon>Arthropoda</taxon>
        <taxon>Hexapoda</taxon>
        <taxon>Insecta</taxon>
        <taxon>Pterygota</taxon>
        <taxon>Neoptera</taxon>
        <taxon>Endopterygota</taxon>
        <taxon>Hymenoptera</taxon>
        <taxon>Apocrita</taxon>
        <taxon>Aculeata</taxon>
        <taxon>Formicoidea</taxon>
        <taxon>Formicidae</taxon>
        <taxon>Myrmicinae</taxon>
        <taxon>Cyphomyrmex</taxon>
    </lineage>
</organism>
<evidence type="ECO:0000313" key="2">
    <source>
        <dbReference type="Proteomes" id="UP000078542"/>
    </source>
</evidence>
<name>A0A151IKT7_9HYME</name>
<proteinExistence type="predicted"/>
<dbReference type="EMBL" id="KQ977164">
    <property type="protein sequence ID" value="KYN05226.1"/>
    <property type="molecule type" value="Genomic_DNA"/>
</dbReference>
<evidence type="ECO:0000313" key="1">
    <source>
        <dbReference type="EMBL" id="KYN05226.1"/>
    </source>
</evidence>
<protein>
    <submittedName>
        <fullName evidence="1">Uncharacterized protein</fullName>
    </submittedName>
</protein>